<dbReference type="InterPro" id="IPR015422">
    <property type="entry name" value="PyrdxlP-dep_Trfase_small"/>
</dbReference>
<organism evidence="2 3">
    <name type="scientific">Natrinema zhouii</name>
    <dbReference type="NCBI Taxonomy" id="1710539"/>
    <lineage>
        <taxon>Archaea</taxon>
        <taxon>Methanobacteriati</taxon>
        <taxon>Methanobacteriota</taxon>
        <taxon>Stenosarchaea group</taxon>
        <taxon>Halobacteria</taxon>
        <taxon>Halobacteriales</taxon>
        <taxon>Natrialbaceae</taxon>
        <taxon>Natrinema</taxon>
    </lineage>
</organism>
<evidence type="ECO:0000313" key="3">
    <source>
        <dbReference type="Proteomes" id="UP000510869"/>
    </source>
</evidence>
<dbReference type="PANTHER" id="PTHR30244:SF34">
    <property type="entry name" value="DTDP-4-AMINO-4,6-DIDEOXYGALACTOSE TRANSAMINASE"/>
    <property type="match status" value="1"/>
</dbReference>
<keyword evidence="2" id="KW-0808">Transferase</keyword>
<dbReference type="OrthoDB" id="10355at2157"/>
<dbReference type="GO" id="GO:0008483">
    <property type="term" value="F:transaminase activity"/>
    <property type="evidence" value="ECO:0007669"/>
    <property type="project" value="UniProtKB-KW"/>
</dbReference>
<dbReference type="InterPro" id="IPR000653">
    <property type="entry name" value="DegT/StrS_aminotransferase"/>
</dbReference>
<dbReference type="EMBL" id="CP059154">
    <property type="protein sequence ID" value="QLK26670.1"/>
    <property type="molecule type" value="Genomic_DNA"/>
</dbReference>
<dbReference type="PANTHER" id="PTHR30244">
    <property type="entry name" value="TRANSAMINASE"/>
    <property type="match status" value="1"/>
</dbReference>
<gene>
    <name evidence="2" type="ORF">HYG81_03370</name>
</gene>
<dbReference type="GO" id="GO:0030170">
    <property type="term" value="F:pyridoxal phosphate binding"/>
    <property type="evidence" value="ECO:0007669"/>
    <property type="project" value="TreeGrafter"/>
</dbReference>
<keyword evidence="3" id="KW-1185">Reference proteome</keyword>
<dbReference type="CDD" id="cd00616">
    <property type="entry name" value="AHBA_syn"/>
    <property type="match status" value="1"/>
</dbReference>
<proteinExistence type="inferred from homology"/>
<keyword evidence="1" id="KW-0663">Pyridoxal phosphate</keyword>
<evidence type="ECO:0000256" key="1">
    <source>
        <dbReference type="RuleBase" id="RU004508"/>
    </source>
</evidence>
<name>A0A7D6CS41_9EURY</name>
<dbReference type="Proteomes" id="UP000510869">
    <property type="component" value="Chromosome"/>
</dbReference>
<dbReference type="SUPFAM" id="SSF53383">
    <property type="entry name" value="PLP-dependent transferases"/>
    <property type="match status" value="1"/>
</dbReference>
<dbReference type="Pfam" id="PF01041">
    <property type="entry name" value="DegT_DnrJ_EryC1"/>
    <property type="match status" value="1"/>
</dbReference>
<protein>
    <submittedName>
        <fullName evidence="2">DegT/DnrJ/EryC1/StrS family aminotransferase</fullName>
    </submittedName>
</protein>
<comment type="similarity">
    <text evidence="1">Belongs to the DegT/DnrJ/EryC1 family.</text>
</comment>
<dbReference type="AlphaFoldDB" id="A0A7D6CS41"/>
<dbReference type="InterPro" id="IPR015424">
    <property type="entry name" value="PyrdxlP-dep_Trfase"/>
</dbReference>
<dbReference type="Gene3D" id="3.40.640.10">
    <property type="entry name" value="Type I PLP-dependent aspartate aminotransferase-like (Major domain)"/>
    <property type="match status" value="1"/>
</dbReference>
<sequence length="393" mass="41706">MEDSIPLFEIPWGQRDVANAVDSITRGSYWANGPYVEAFEAGLEEYLGVEHAVTVSSGTTALVAALAAHGVGEGDEVIVPSFTFIATANAVRQTGARPVFADIQRTAYGLDPDAVADAISDETAAIVPVHPYGAPCEIDALADLAADAEIPLIEDAAEAFGADYEGDLLGTFGDSTALSFCQNKILPTGEGGAVVTDDDEIAAQVERYRSHGRASDEYFQSTDSGEYVDIGTNVRMSDLVASIGCAQLEKVESNIAGRRRAAAKLSAKLADVPGVEPHTAVGRGRHVYQLYTVTLGPDIDRSVVIDTLTERDIASKVYWEPTVHQTQAYREGDGARSASLPVTEDVASRVLSLPIHPELSPDEIDRVVAGVSAGIERCRSTAPSLEARDVRSK</sequence>
<keyword evidence="2" id="KW-0032">Aminotransferase</keyword>
<evidence type="ECO:0000313" key="2">
    <source>
        <dbReference type="EMBL" id="QLK26670.1"/>
    </source>
</evidence>
<dbReference type="PIRSF" id="PIRSF000390">
    <property type="entry name" value="PLP_StrS"/>
    <property type="match status" value="1"/>
</dbReference>
<accession>A0A7D6CS41</accession>
<reference evidence="2 3" key="1">
    <citation type="submission" date="2020-07" db="EMBL/GenBank/DDBJ databases">
        <title>Natrinema (YPL30) sp. nov. and Haloterrigena xxxxxx (YPL8) sp. nov., isolated from a salt mine.</title>
        <authorList>
            <person name="Cui H."/>
        </authorList>
    </citation>
    <scope>NUCLEOTIDE SEQUENCE [LARGE SCALE GENOMIC DNA]</scope>
    <source>
        <strain evidence="2 3">YPL13</strain>
    </source>
</reference>
<dbReference type="GeneID" id="56142213"/>
<dbReference type="RefSeq" id="WP_180841842.1">
    <property type="nucleotide sequence ID" value="NZ_CP059154.1"/>
</dbReference>
<dbReference type="Gene3D" id="3.90.1150.10">
    <property type="entry name" value="Aspartate Aminotransferase, domain 1"/>
    <property type="match status" value="1"/>
</dbReference>
<dbReference type="InterPro" id="IPR015421">
    <property type="entry name" value="PyrdxlP-dep_Trfase_major"/>
</dbReference>
<dbReference type="KEGG" id="nay:HYG81_03370"/>
<dbReference type="GO" id="GO:0000271">
    <property type="term" value="P:polysaccharide biosynthetic process"/>
    <property type="evidence" value="ECO:0007669"/>
    <property type="project" value="TreeGrafter"/>
</dbReference>